<feature type="domain" description="Carboxylesterase type B" evidence="5">
    <location>
        <begin position="14"/>
        <end position="465"/>
    </location>
</feature>
<reference evidence="6 7" key="1">
    <citation type="submission" date="2016-10" db="EMBL/GenBank/DDBJ databases">
        <authorList>
            <person name="de Groot N.N."/>
        </authorList>
    </citation>
    <scope>NUCLEOTIDE SEQUENCE [LARGE SCALE GENOMIC DNA]</scope>
    <source>
        <strain evidence="6 7">CGMCC 4.2026</strain>
    </source>
</reference>
<dbReference type="Gene3D" id="3.40.50.1820">
    <property type="entry name" value="alpha/beta hydrolase"/>
    <property type="match status" value="1"/>
</dbReference>
<organism evidence="6 7">
    <name type="scientific">Actinacidiphila rubida</name>
    <dbReference type="NCBI Taxonomy" id="310780"/>
    <lineage>
        <taxon>Bacteria</taxon>
        <taxon>Bacillati</taxon>
        <taxon>Actinomycetota</taxon>
        <taxon>Actinomycetes</taxon>
        <taxon>Kitasatosporales</taxon>
        <taxon>Streptomycetaceae</taxon>
        <taxon>Actinacidiphila</taxon>
    </lineage>
</organism>
<comment type="similarity">
    <text evidence="1 3">Belongs to the type-B carboxylesterase/lipase family.</text>
</comment>
<keyword evidence="2 3" id="KW-0378">Hydrolase</keyword>
<dbReference type="RefSeq" id="WP_245791330.1">
    <property type="nucleotide sequence ID" value="NZ_FODD01000008.1"/>
</dbReference>
<evidence type="ECO:0000256" key="4">
    <source>
        <dbReference type="SAM" id="MobiDB-lite"/>
    </source>
</evidence>
<dbReference type="Proteomes" id="UP000181951">
    <property type="component" value="Unassembled WGS sequence"/>
</dbReference>
<evidence type="ECO:0000313" key="7">
    <source>
        <dbReference type="Proteomes" id="UP000181951"/>
    </source>
</evidence>
<protein>
    <recommendedName>
        <fullName evidence="3">Carboxylic ester hydrolase</fullName>
        <ecNumber evidence="3">3.1.1.-</ecNumber>
    </recommendedName>
</protein>
<dbReference type="InterPro" id="IPR050309">
    <property type="entry name" value="Type-B_Carboxylest/Lipase"/>
</dbReference>
<name>A0A1H8ICX2_9ACTN</name>
<accession>A0A1H8ICX2</accession>
<sequence length="499" mass="51783">MTAQSARSARPAGPVADTRHGRVRGTEGPHGTAVFRGIPYAAPPFGPLRFAAPRPPAPWDGVREAVAFGPTAPKGGYAPPFDALLPDPVIPGEDCLNLNVWTPALDGRAPVMVWLHGGAFLNGSGAVPSYDGTAFARDGVVCVSVNYRLGTDGYLALDGAPDNRGVLDQIAALAWVRDNIAAFGGDPDRVTVFGESAGAMSIAFLLAAPAARGLFHRAILQSGAHGLTVRPGTARRIAAHFAAGLGIEPTAEAFAAVPLDRLGPAQTALRAEAGARPDPALWGEAARTMIPFAPVADDPAALQAATDPGVPLLVGSTTEEYRLFTVPTGAIGLVGADRLRQAAAGYGLDPDAALKVYAAGRPDATPGDLLSAILTDWFFRIPALRLAEAARQAHVYEFGWSSSAYDGRLGACHGSEIPFVFDTLGDGVGGLLGPVPAPQALADGMHAAWVAFATTGDPGWPAYTPRQRAVQHFGAPDPAAPRLLQDPRAAERELWDGVR</sequence>
<dbReference type="PROSITE" id="PS00122">
    <property type="entry name" value="CARBOXYLESTERASE_B_1"/>
    <property type="match status" value="1"/>
</dbReference>
<dbReference type="EMBL" id="FODD01000008">
    <property type="protein sequence ID" value="SEN66007.1"/>
    <property type="molecule type" value="Genomic_DNA"/>
</dbReference>
<dbReference type="InterPro" id="IPR019826">
    <property type="entry name" value="Carboxylesterase_B_AS"/>
</dbReference>
<dbReference type="AlphaFoldDB" id="A0A1H8ICX2"/>
<dbReference type="InterPro" id="IPR002018">
    <property type="entry name" value="CarbesteraseB"/>
</dbReference>
<dbReference type="PANTHER" id="PTHR11559">
    <property type="entry name" value="CARBOXYLESTERASE"/>
    <property type="match status" value="1"/>
</dbReference>
<dbReference type="Pfam" id="PF00135">
    <property type="entry name" value="COesterase"/>
    <property type="match status" value="1"/>
</dbReference>
<gene>
    <name evidence="6" type="ORF">SAMN05216267_10082</name>
</gene>
<evidence type="ECO:0000313" key="6">
    <source>
        <dbReference type="EMBL" id="SEN66007.1"/>
    </source>
</evidence>
<dbReference type="InterPro" id="IPR029058">
    <property type="entry name" value="AB_hydrolase_fold"/>
</dbReference>
<evidence type="ECO:0000256" key="2">
    <source>
        <dbReference type="ARBA" id="ARBA00022801"/>
    </source>
</evidence>
<evidence type="ECO:0000259" key="5">
    <source>
        <dbReference type="Pfam" id="PF00135"/>
    </source>
</evidence>
<dbReference type="GO" id="GO:0016787">
    <property type="term" value="F:hydrolase activity"/>
    <property type="evidence" value="ECO:0007669"/>
    <property type="project" value="UniProtKB-KW"/>
</dbReference>
<feature type="region of interest" description="Disordered" evidence="4">
    <location>
        <begin position="1"/>
        <end position="30"/>
    </location>
</feature>
<keyword evidence="7" id="KW-1185">Reference proteome</keyword>
<feature type="compositionally biased region" description="Basic and acidic residues" evidence="4">
    <location>
        <begin position="17"/>
        <end position="27"/>
    </location>
</feature>
<dbReference type="STRING" id="310780.SAMN05216267_10082"/>
<proteinExistence type="inferred from homology"/>
<dbReference type="SUPFAM" id="SSF53474">
    <property type="entry name" value="alpha/beta-Hydrolases"/>
    <property type="match status" value="1"/>
</dbReference>
<evidence type="ECO:0000256" key="3">
    <source>
        <dbReference type="RuleBase" id="RU361235"/>
    </source>
</evidence>
<evidence type="ECO:0000256" key="1">
    <source>
        <dbReference type="ARBA" id="ARBA00005964"/>
    </source>
</evidence>
<dbReference type="EC" id="3.1.1.-" evidence="3"/>